<gene>
    <name evidence="14" type="ORF">AV274_0382</name>
</gene>
<dbReference type="Gene3D" id="1.10.510.10">
    <property type="entry name" value="Transferase(Phosphotransferase) domain 1"/>
    <property type="match status" value="1"/>
</dbReference>
<dbReference type="PROSITE" id="PS50011">
    <property type="entry name" value="PROTEIN_KINASE_DOM"/>
    <property type="match status" value="1"/>
</dbReference>
<keyword evidence="2 11" id="KW-0723">Serine/threonine-protein kinase</keyword>
<dbReference type="InterPro" id="IPR000961">
    <property type="entry name" value="AGC-kinase_C"/>
</dbReference>
<keyword evidence="15" id="KW-1185">Reference proteome</keyword>
<dbReference type="STRING" id="478820.A0A196SQ56"/>
<comment type="similarity">
    <text evidence="11">Belongs to the protein kinase superfamily.</text>
</comment>
<keyword evidence="6 14" id="KW-0418">Kinase</keyword>
<evidence type="ECO:0000256" key="8">
    <source>
        <dbReference type="ARBA" id="ARBA00047899"/>
    </source>
</evidence>
<dbReference type="AlphaFoldDB" id="A0A196SQ56"/>
<keyword evidence="4" id="KW-0808">Transferase</keyword>
<reference evidence="14 15" key="1">
    <citation type="submission" date="2016-05" db="EMBL/GenBank/DDBJ databases">
        <title>Nuclear genome of Blastocystis sp. subtype 1 NandII.</title>
        <authorList>
            <person name="Gentekaki E."/>
            <person name="Curtis B."/>
            <person name="Stairs C."/>
            <person name="Eme L."/>
            <person name="Herman E."/>
            <person name="Klimes V."/>
            <person name="Arias M.C."/>
            <person name="Elias M."/>
            <person name="Hilliou F."/>
            <person name="Klute M."/>
            <person name="Malik S.-B."/>
            <person name="Pightling A."/>
            <person name="Rachubinski R."/>
            <person name="Salas D."/>
            <person name="Schlacht A."/>
            <person name="Suga H."/>
            <person name="Archibald J."/>
            <person name="Ball S.G."/>
            <person name="Clark G."/>
            <person name="Dacks J."/>
            <person name="Van Der Giezen M."/>
            <person name="Tsaousis A."/>
            <person name="Roger A."/>
        </authorList>
    </citation>
    <scope>NUCLEOTIDE SEQUENCE [LARGE SCALE GENOMIC DNA]</scope>
    <source>
        <strain evidence="15">ATCC 50177 / NandII</strain>
    </source>
</reference>
<comment type="catalytic activity">
    <reaction evidence="8">
        <text>L-threonyl-[protein] + ATP = O-phospho-L-threonyl-[protein] + ADP + H(+)</text>
        <dbReference type="Rhea" id="RHEA:46608"/>
        <dbReference type="Rhea" id="RHEA-COMP:11060"/>
        <dbReference type="Rhea" id="RHEA-COMP:11605"/>
        <dbReference type="ChEBI" id="CHEBI:15378"/>
        <dbReference type="ChEBI" id="CHEBI:30013"/>
        <dbReference type="ChEBI" id="CHEBI:30616"/>
        <dbReference type="ChEBI" id="CHEBI:61977"/>
        <dbReference type="ChEBI" id="CHEBI:456216"/>
        <dbReference type="EC" id="2.7.11.1"/>
    </reaction>
</comment>
<dbReference type="CDD" id="cd05123">
    <property type="entry name" value="STKc_AGC"/>
    <property type="match status" value="1"/>
</dbReference>
<dbReference type="FunFam" id="3.30.200.20:FF:000048">
    <property type="entry name" value="Non-specific serine/threonine protein kinase"/>
    <property type="match status" value="1"/>
</dbReference>
<dbReference type="InterPro" id="IPR000719">
    <property type="entry name" value="Prot_kinase_dom"/>
</dbReference>
<dbReference type="SUPFAM" id="SSF56112">
    <property type="entry name" value="Protein kinase-like (PK-like)"/>
    <property type="match status" value="1"/>
</dbReference>
<organism evidence="14 15">
    <name type="scientific">Blastocystis sp. subtype 1 (strain ATCC 50177 / NandII)</name>
    <dbReference type="NCBI Taxonomy" id="478820"/>
    <lineage>
        <taxon>Eukaryota</taxon>
        <taxon>Sar</taxon>
        <taxon>Stramenopiles</taxon>
        <taxon>Bigyra</taxon>
        <taxon>Opalozoa</taxon>
        <taxon>Opalinata</taxon>
        <taxon>Blastocystidae</taxon>
        <taxon>Blastocystis</taxon>
    </lineage>
</organism>
<evidence type="ECO:0000256" key="1">
    <source>
        <dbReference type="ARBA" id="ARBA00012513"/>
    </source>
</evidence>
<dbReference type="Gene3D" id="3.30.200.20">
    <property type="entry name" value="Phosphorylase Kinase, domain 1"/>
    <property type="match status" value="1"/>
</dbReference>
<dbReference type="EC" id="2.7.11.1" evidence="1"/>
<dbReference type="PROSITE" id="PS51285">
    <property type="entry name" value="AGC_KINASE_CTER"/>
    <property type="match status" value="1"/>
</dbReference>
<keyword evidence="5 10" id="KW-0547">Nucleotide-binding</keyword>
<dbReference type="InterPro" id="IPR011009">
    <property type="entry name" value="Kinase-like_dom_sf"/>
</dbReference>
<dbReference type="Pfam" id="PF00069">
    <property type="entry name" value="Pkinase"/>
    <property type="match status" value="1"/>
</dbReference>
<dbReference type="InterPro" id="IPR017441">
    <property type="entry name" value="Protein_kinase_ATP_BS"/>
</dbReference>
<dbReference type="InterPro" id="IPR017892">
    <property type="entry name" value="Pkinase_C"/>
</dbReference>
<evidence type="ECO:0000256" key="9">
    <source>
        <dbReference type="ARBA" id="ARBA00048679"/>
    </source>
</evidence>
<dbReference type="Pfam" id="PF00433">
    <property type="entry name" value="Pkinase_C"/>
    <property type="match status" value="1"/>
</dbReference>
<dbReference type="InterPro" id="IPR045270">
    <property type="entry name" value="STKc_AGC"/>
</dbReference>
<dbReference type="PANTHER" id="PTHR24351">
    <property type="entry name" value="RIBOSOMAL PROTEIN S6 KINASE"/>
    <property type="match status" value="1"/>
</dbReference>
<evidence type="ECO:0000313" key="14">
    <source>
        <dbReference type="EMBL" id="OAO17924.1"/>
    </source>
</evidence>
<dbReference type="PROSITE" id="PS00107">
    <property type="entry name" value="PROTEIN_KINASE_ATP"/>
    <property type="match status" value="1"/>
</dbReference>
<evidence type="ECO:0000259" key="13">
    <source>
        <dbReference type="PROSITE" id="PS51285"/>
    </source>
</evidence>
<feature type="domain" description="AGC-kinase C-terminal" evidence="13">
    <location>
        <begin position="293"/>
        <end position="359"/>
    </location>
</feature>
<feature type="binding site" evidence="10">
    <location>
        <position position="68"/>
    </location>
    <ligand>
        <name>ATP</name>
        <dbReference type="ChEBI" id="CHEBI:30616"/>
    </ligand>
</feature>
<dbReference type="GO" id="GO:0005524">
    <property type="term" value="F:ATP binding"/>
    <property type="evidence" value="ECO:0007669"/>
    <property type="project" value="UniProtKB-UniRule"/>
</dbReference>
<accession>A0A196SQ56</accession>
<sequence length="359" mass="41297">MGCSSSKPVIEEKAEEPVEEVISAPQPLKENPKLTVNDFELLKTIGKGSFGKVFEVRMKETGNIYAMKVMNKSQIMERRQYEHTLAERRIMEGISHPFLVCLRYAFQSQTKLYLVMDFFNGGELYHYLSMGRFSEKRACFYAAEIALGLAHLHKNNIVYRDLKPENLLLDPEGHIRITDFGLSKEDVEGDTVKSLCGTPEYLAPEVLRKQPYGKSVDWWSLGTLIYEMISGLPPFYDNNRKMMYHKILTAPLQKSPYMSAEAFDICSRLLERDPKKRLGYNGFEEVQKHPWFKDINWDALYRKEVEPPYKPSVKSAESTEHIDDEFVSIVPTVTPTPVNAVLTDQTAFENFSYAEGIHH</sequence>
<name>A0A196SQ56_BLAHN</name>
<proteinExistence type="inferred from homology"/>
<dbReference type="SMART" id="SM00133">
    <property type="entry name" value="S_TK_X"/>
    <property type="match status" value="1"/>
</dbReference>
<dbReference type="InterPro" id="IPR008271">
    <property type="entry name" value="Ser/Thr_kinase_AS"/>
</dbReference>
<feature type="domain" description="Protein kinase" evidence="12">
    <location>
        <begin position="39"/>
        <end position="292"/>
    </location>
</feature>
<comment type="caution">
    <text evidence="14">The sequence shown here is derived from an EMBL/GenBank/DDBJ whole genome shotgun (WGS) entry which is preliminary data.</text>
</comment>
<evidence type="ECO:0000259" key="12">
    <source>
        <dbReference type="PROSITE" id="PS50011"/>
    </source>
</evidence>
<protein>
    <recommendedName>
        <fullName evidence="1">non-specific serine/threonine protein kinase</fullName>
        <ecNumber evidence="1">2.7.11.1</ecNumber>
    </recommendedName>
</protein>
<keyword evidence="3" id="KW-0597">Phosphoprotein</keyword>
<dbReference type="SMART" id="SM00220">
    <property type="entry name" value="S_TKc"/>
    <property type="match status" value="1"/>
</dbReference>
<evidence type="ECO:0000256" key="7">
    <source>
        <dbReference type="ARBA" id="ARBA00022840"/>
    </source>
</evidence>
<evidence type="ECO:0000313" key="15">
    <source>
        <dbReference type="Proteomes" id="UP000078348"/>
    </source>
</evidence>
<evidence type="ECO:0000256" key="11">
    <source>
        <dbReference type="RuleBase" id="RU000304"/>
    </source>
</evidence>
<comment type="catalytic activity">
    <reaction evidence="9">
        <text>L-seryl-[protein] + ATP = O-phospho-L-seryl-[protein] + ADP + H(+)</text>
        <dbReference type="Rhea" id="RHEA:17989"/>
        <dbReference type="Rhea" id="RHEA-COMP:9863"/>
        <dbReference type="Rhea" id="RHEA-COMP:11604"/>
        <dbReference type="ChEBI" id="CHEBI:15378"/>
        <dbReference type="ChEBI" id="CHEBI:29999"/>
        <dbReference type="ChEBI" id="CHEBI:30616"/>
        <dbReference type="ChEBI" id="CHEBI:83421"/>
        <dbReference type="ChEBI" id="CHEBI:456216"/>
        <dbReference type="EC" id="2.7.11.1"/>
    </reaction>
</comment>
<dbReference type="EMBL" id="LXWW01000013">
    <property type="protein sequence ID" value="OAO17924.1"/>
    <property type="molecule type" value="Genomic_DNA"/>
</dbReference>
<evidence type="ECO:0000256" key="3">
    <source>
        <dbReference type="ARBA" id="ARBA00022553"/>
    </source>
</evidence>
<dbReference type="FunFam" id="1.10.510.10:FF:000008">
    <property type="entry name" value="Non-specific serine/threonine protein kinase"/>
    <property type="match status" value="1"/>
</dbReference>
<evidence type="ECO:0000256" key="6">
    <source>
        <dbReference type="ARBA" id="ARBA00022777"/>
    </source>
</evidence>
<evidence type="ECO:0000256" key="5">
    <source>
        <dbReference type="ARBA" id="ARBA00022741"/>
    </source>
</evidence>
<dbReference type="PROSITE" id="PS00108">
    <property type="entry name" value="PROTEIN_KINASE_ST"/>
    <property type="match status" value="1"/>
</dbReference>
<dbReference type="GO" id="GO:0004674">
    <property type="term" value="F:protein serine/threonine kinase activity"/>
    <property type="evidence" value="ECO:0007669"/>
    <property type="project" value="UniProtKB-KW"/>
</dbReference>
<dbReference type="OrthoDB" id="63267at2759"/>
<evidence type="ECO:0000256" key="10">
    <source>
        <dbReference type="PROSITE-ProRule" id="PRU10141"/>
    </source>
</evidence>
<dbReference type="Proteomes" id="UP000078348">
    <property type="component" value="Unassembled WGS sequence"/>
</dbReference>
<evidence type="ECO:0000256" key="2">
    <source>
        <dbReference type="ARBA" id="ARBA00022527"/>
    </source>
</evidence>
<keyword evidence="7 10" id="KW-0067">ATP-binding</keyword>
<evidence type="ECO:0000256" key="4">
    <source>
        <dbReference type="ARBA" id="ARBA00022679"/>
    </source>
</evidence>